<evidence type="ECO:0000313" key="2">
    <source>
        <dbReference type="EMBL" id="EMS61227.1"/>
    </source>
</evidence>
<name>M7ZM89_TRIUA</name>
<dbReference type="PANTHER" id="PTHR13683">
    <property type="entry name" value="ASPARTYL PROTEASES"/>
    <property type="match status" value="1"/>
</dbReference>
<protein>
    <submittedName>
        <fullName evidence="2">Aspartic proteinase Asp1</fullName>
    </submittedName>
</protein>
<dbReference type="STRING" id="4572.M7ZM89"/>
<dbReference type="PRINTS" id="PR00792">
    <property type="entry name" value="PEPSIN"/>
</dbReference>
<dbReference type="OMA" id="CESWICA"/>
<proteinExistence type="inferred from homology"/>
<dbReference type="Pfam" id="PF14543">
    <property type="entry name" value="TAXi_N"/>
    <property type="match status" value="1"/>
</dbReference>
<dbReference type="GO" id="GO:0004190">
    <property type="term" value="F:aspartic-type endopeptidase activity"/>
    <property type="evidence" value="ECO:0007669"/>
    <property type="project" value="InterPro"/>
</dbReference>
<dbReference type="InterPro" id="IPR032799">
    <property type="entry name" value="TAXi_C"/>
</dbReference>
<gene>
    <name evidence="2" type="ORF">TRIUR3_07845</name>
</gene>
<dbReference type="FunFam" id="2.40.70.10:FF:000027">
    <property type="entry name" value="Aspartic proteinase Asp1 isoform A"/>
    <property type="match status" value="1"/>
</dbReference>
<dbReference type="PANTHER" id="PTHR13683:SF609">
    <property type="entry name" value="PEPTIDASE A1 DOMAIN-CONTAINING PROTEIN"/>
    <property type="match status" value="1"/>
</dbReference>
<dbReference type="EMBL" id="KD099363">
    <property type="protein sequence ID" value="EMS61227.1"/>
    <property type="molecule type" value="Genomic_DNA"/>
</dbReference>
<reference evidence="2" key="1">
    <citation type="journal article" date="2013" name="Nature">
        <title>Draft genome of the wheat A-genome progenitor Triticum urartu.</title>
        <authorList>
            <person name="Ling H.Q."/>
            <person name="Zhao S."/>
            <person name="Liu D."/>
            <person name="Wang J."/>
            <person name="Sun H."/>
            <person name="Zhang C."/>
            <person name="Fan H."/>
            <person name="Li D."/>
            <person name="Dong L."/>
            <person name="Tao Y."/>
            <person name="Gao C."/>
            <person name="Wu H."/>
            <person name="Li Y."/>
            <person name="Cui Y."/>
            <person name="Guo X."/>
            <person name="Zheng S."/>
            <person name="Wang B."/>
            <person name="Yu K."/>
            <person name="Liang Q."/>
            <person name="Yang W."/>
            <person name="Lou X."/>
            <person name="Chen J."/>
            <person name="Feng M."/>
            <person name="Jian J."/>
            <person name="Zhang X."/>
            <person name="Luo G."/>
            <person name="Jiang Y."/>
            <person name="Liu J."/>
            <person name="Wang Z."/>
            <person name="Sha Y."/>
            <person name="Zhang B."/>
            <person name="Wu H."/>
            <person name="Tang D."/>
            <person name="Shen Q."/>
            <person name="Xue P."/>
            <person name="Zou S."/>
            <person name="Wang X."/>
            <person name="Liu X."/>
            <person name="Wang F."/>
            <person name="Yang Y."/>
            <person name="An X."/>
            <person name="Dong Z."/>
            <person name="Zhang K."/>
            <person name="Zhang X."/>
            <person name="Luo M.C."/>
            <person name="Dvorak J."/>
            <person name="Tong Y."/>
            <person name="Wang J."/>
            <person name="Yang H."/>
            <person name="Li Z."/>
            <person name="Wang D."/>
            <person name="Zhang A."/>
            <person name="Wang J."/>
        </authorList>
    </citation>
    <scope>NUCLEOTIDE SEQUENCE</scope>
</reference>
<dbReference type="AlphaFoldDB" id="M7ZM89"/>
<dbReference type="Pfam" id="PF14541">
    <property type="entry name" value="TAXi_C"/>
    <property type="match status" value="1"/>
</dbReference>
<dbReference type="InterPro" id="IPR021109">
    <property type="entry name" value="Peptidase_aspartic_dom_sf"/>
</dbReference>
<organism evidence="2">
    <name type="scientific">Triticum urartu</name>
    <name type="common">Red wild einkorn</name>
    <name type="synonym">Crithodium urartu</name>
    <dbReference type="NCBI Taxonomy" id="4572"/>
    <lineage>
        <taxon>Eukaryota</taxon>
        <taxon>Viridiplantae</taxon>
        <taxon>Streptophyta</taxon>
        <taxon>Embryophyta</taxon>
        <taxon>Tracheophyta</taxon>
        <taxon>Spermatophyta</taxon>
        <taxon>Magnoliopsida</taxon>
        <taxon>Liliopsida</taxon>
        <taxon>Poales</taxon>
        <taxon>Poaceae</taxon>
        <taxon>BOP clade</taxon>
        <taxon>Pooideae</taxon>
        <taxon>Triticodae</taxon>
        <taxon>Triticeae</taxon>
        <taxon>Triticinae</taxon>
        <taxon>Triticum</taxon>
    </lineage>
</organism>
<dbReference type="MEROPS" id="A01.073"/>
<dbReference type="InterPro" id="IPR033121">
    <property type="entry name" value="PEPTIDASE_A1"/>
</dbReference>
<dbReference type="eggNOG" id="KOG1339">
    <property type="taxonomic scope" value="Eukaryota"/>
</dbReference>
<evidence type="ECO:0000256" key="1">
    <source>
        <dbReference type="ARBA" id="ARBA00007447"/>
    </source>
</evidence>
<dbReference type="InterPro" id="IPR001461">
    <property type="entry name" value="Aspartic_peptidase_A1"/>
</dbReference>
<dbReference type="GO" id="GO:0006508">
    <property type="term" value="P:proteolysis"/>
    <property type="evidence" value="ECO:0007669"/>
    <property type="project" value="InterPro"/>
</dbReference>
<dbReference type="PROSITE" id="PS51767">
    <property type="entry name" value="PEPTIDASE_A1"/>
    <property type="match status" value="1"/>
</dbReference>
<dbReference type="SUPFAM" id="SSF50630">
    <property type="entry name" value="Acid proteases"/>
    <property type="match status" value="1"/>
</dbReference>
<sequence length="361" mass="40167">MAAMWCPIIGLLLLLPLGPSSAIKFPLIGNIYPDGHFYATLQIGKPLKPYFLDIDTGSNLTWLECKHPDHGCNGCNQRTPHPYYKPAAHNLMVRCESWICAQLRKDQPGSPPCPNSDPHRCHYDIQYVSGRGSVGFVAQLKAQEKIVRNVIGHCLSIHGNGNLYIGDFRLPPGDVTWAPMSTSLPYYSPGPATLLFDEQPIRGSPAFTTVFDSGATYTYMPGQIYNGLVSKVQDTLHKSSLKEVKDRALPQCWKGKMPFRSVDDVKNEFKPLSLKLTHARGTSSLDIPPENYLIVTKDGNACLAILDGSSDRVLRHLILIGDVTMQDLFVIYDNEVNRLGWVRAQCDRMQDLESVIIGSRL</sequence>
<dbReference type="Gene3D" id="2.40.70.10">
    <property type="entry name" value="Acid Proteases"/>
    <property type="match status" value="2"/>
</dbReference>
<comment type="similarity">
    <text evidence="1">Belongs to the peptidase A1 family.</text>
</comment>
<dbReference type="InterPro" id="IPR032861">
    <property type="entry name" value="TAXi_N"/>
</dbReference>
<accession>M7ZM89</accession>